<evidence type="ECO:0000313" key="3">
    <source>
        <dbReference type="Proteomes" id="UP000653454"/>
    </source>
</evidence>
<dbReference type="InterPro" id="IPR000477">
    <property type="entry name" value="RT_dom"/>
</dbReference>
<feature type="domain" description="Reverse transcriptase" evidence="1">
    <location>
        <begin position="215"/>
        <end position="467"/>
    </location>
</feature>
<name>A0A8S4FXA1_PLUXY</name>
<dbReference type="InterPro" id="IPR043502">
    <property type="entry name" value="DNA/RNA_pol_sf"/>
</dbReference>
<dbReference type="PANTHER" id="PTHR33332">
    <property type="entry name" value="REVERSE TRANSCRIPTASE DOMAIN-CONTAINING PROTEIN"/>
    <property type="match status" value="1"/>
</dbReference>
<evidence type="ECO:0000313" key="2">
    <source>
        <dbReference type="EMBL" id="CAG9133453.1"/>
    </source>
</evidence>
<organism evidence="2 3">
    <name type="scientific">Plutella xylostella</name>
    <name type="common">Diamondback moth</name>
    <name type="synonym">Plutella maculipennis</name>
    <dbReference type="NCBI Taxonomy" id="51655"/>
    <lineage>
        <taxon>Eukaryota</taxon>
        <taxon>Metazoa</taxon>
        <taxon>Ecdysozoa</taxon>
        <taxon>Arthropoda</taxon>
        <taxon>Hexapoda</taxon>
        <taxon>Insecta</taxon>
        <taxon>Pterygota</taxon>
        <taxon>Neoptera</taxon>
        <taxon>Endopterygota</taxon>
        <taxon>Lepidoptera</taxon>
        <taxon>Glossata</taxon>
        <taxon>Ditrysia</taxon>
        <taxon>Yponomeutoidea</taxon>
        <taxon>Plutellidae</taxon>
        <taxon>Plutella</taxon>
    </lineage>
</organism>
<dbReference type="GO" id="GO:0071897">
    <property type="term" value="P:DNA biosynthetic process"/>
    <property type="evidence" value="ECO:0007669"/>
    <property type="project" value="UniProtKB-ARBA"/>
</dbReference>
<protein>
    <submittedName>
        <fullName evidence="2">(diamondback moth) hypothetical protein</fullName>
    </submittedName>
</protein>
<dbReference type="EMBL" id="CAJHNJ030000062">
    <property type="protein sequence ID" value="CAG9133453.1"/>
    <property type="molecule type" value="Genomic_DNA"/>
</dbReference>
<keyword evidence="3" id="KW-1185">Reference proteome</keyword>
<dbReference type="CDD" id="cd01650">
    <property type="entry name" value="RT_nLTR_like"/>
    <property type="match status" value="1"/>
</dbReference>
<dbReference type="Proteomes" id="UP000653454">
    <property type="component" value="Unassembled WGS sequence"/>
</dbReference>
<evidence type="ECO:0000259" key="1">
    <source>
        <dbReference type="PROSITE" id="PS50878"/>
    </source>
</evidence>
<dbReference type="AlphaFoldDB" id="A0A8S4FXA1"/>
<dbReference type="PROSITE" id="PS50878">
    <property type="entry name" value="RT_POL"/>
    <property type="match status" value="1"/>
</dbReference>
<accession>A0A8S4FXA1</accession>
<proteinExistence type="predicted"/>
<dbReference type="Pfam" id="PF00078">
    <property type="entry name" value="RVT_1"/>
    <property type="match status" value="1"/>
</dbReference>
<gene>
    <name evidence="2" type="ORF">PLXY2_LOCUS11749</name>
</gene>
<dbReference type="SUPFAM" id="SSF56672">
    <property type="entry name" value="DNA/RNA polymerases"/>
    <property type="match status" value="1"/>
</dbReference>
<reference evidence="2" key="1">
    <citation type="submission" date="2020-11" db="EMBL/GenBank/DDBJ databases">
        <authorList>
            <person name="Whiteford S."/>
        </authorList>
    </citation>
    <scope>NUCLEOTIDE SEQUENCE</scope>
</reference>
<comment type="caution">
    <text evidence="2">The sequence shown here is derived from an EMBL/GenBank/DDBJ whole genome shotgun (WGS) entry which is preliminary data.</text>
</comment>
<sequence length="682" mass="78718">MSASQSVDKFYEILYEILNNNVPLKRNTQAKYPKWFSPALKSSLKRKLKLWKRWKTYQSLSDYAEYSLLRTRCKLLLTDCSRAYILDTELAIPKTIKSFWQYVKSLKKNSSGYPSTMSLGDSSSSDPEQIAEMFGTFFSSVFEPTNTMNQLDLDSLPSNPLADNITTLHLHLHKVEIALKNLDVNKGPGPDGISALFLKNVFSEVAYPLYLIFYKCITEGSFPHRWKIAHVTPIHKSGPKAEIPNYRPISNISTIPKLCESMVHDALYPLVQSHINQQQHGFMKKKSVGTNLLLYSTYLFKALDDGLQVDAIYTDFRKAFDKVDHMLLLEKLSYNGIKGNLLKWFASYIENRFQIITINGYCSEKKLVSSGVVQGSILGPLQYLLFINEINECFHNSSILSFADDLKIFRIVKDENDCTLIQEDLNRFNEFCTQHKLQLAYEKCQQISFTRKRIKTNYTYNIGGVNVNKVSIVRDLGVMFDEKLTFNEHIEHICKKAYQMLGFVLRISKPFKQVSTYITLYQSLIRSQFDFASVVWNPHYAVHSNKLESIQKKFVKALHFRLTHSRGRYADLLALYKLQRLSDRRTLLDAMTLYNVCNNLYDCPALLEHIHYRAPSRPSRSKALFSLDTARTNSGSRAPLRRMCDTYNKVLHPVDLFTMSKLKFKNQIRCILDDTQNAKPSK</sequence>